<dbReference type="GO" id="GO:0003677">
    <property type="term" value="F:DNA binding"/>
    <property type="evidence" value="ECO:0007669"/>
    <property type="project" value="UniProtKB-KW"/>
</dbReference>
<dbReference type="InterPro" id="IPR044946">
    <property type="entry name" value="Restrct_endonuc_typeI_TRD_sf"/>
</dbReference>
<keyword evidence="2" id="KW-0680">Restriction system</keyword>
<dbReference type="CDD" id="cd17515">
    <property type="entry name" value="RMtype1_S_MjaORF132P_Sau1132ORF3780P-TRD1-CR1_like"/>
    <property type="match status" value="1"/>
</dbReference>
<dbReference type="InterPro" id="IPR000055">
    <property type="entry name" value="Restrct_endonuc_typeI_TRD"/>
</dbReference>
<evidence type="ECO:0000259" key="4">
    <source>
        <dbReference type="Pfam" id="PF01420"/>
    </source>
</evidence>
<feature type="domain" description="Type I restriction modification DNA specificity" evidence="4">
    <location>
        <begin position="22"/>
        <end position="172"/>
    </location>
</feature>
<dbReference type="EMBL" id="QRCT01000049">
    <property type="protein sequence ID" value="RDU22606.1"/>
    <property type="molecule type" value="Genomic_DNA"/>
</dbReference>
<feature type="domain" description="Type I restriction modification DNA specificity" evidence="4">
    <location>
        <begin position="193"/>
        <end position="358"/>
    </location>
</feature>
<protein>
    <submittedName>
        <fullName evidence="5">Restriction endonuclease subunit S</fullName>
    </submittedName>
</protein>
<accession>A0A371ASQ1</accession>
<dbReference type="Gene3D" id="3.90.220.20">
    <property type="entry name" value="DNA methylase specificity domains"/>
    <property type="match status" value="2"/>
</dbReference>
<name>A0A371ASQ1_9FIRM</name>
<dbReference type="AlphaFoldDB" id="A0A371ASQ1"/>
<evidence type="ECO:0000313" key="5">
    <source>
        <dbReference type="EMBL" id="RDU22606.1"/>
    </source>
</evidence>
<reference evidence="5 6" key="1">
    <citation type="submission" date="2018-07" db="EMBL/GenBank/DDBJ databases">
        <title>Anaerosacharophilus polymeroproducens gen. nov. sp. nov., an anaerobic bacterium isolated from salt field.</title>
        <authorList>
            <person name="Kim W."/>
            <person name="Yang S.-H."/>
            <person name="Oh J."/>
            <person name="Lee J.-H."/>
            <person name="Kwon K.K."/>
        </authorList>
    </citation>
    <scope>NUCLEOTIDE SEQUENCE [LARGE SCALE GENOMIC DNA]</scope>
    <source>
        <strain evidence="5 6">MCWD5</strain>
    </source>
</reference>
<dbReference type="PANTHER" id="PTHR30408:SF12">
    <property type="entry name" value="TYPE I RESTRICTION ENZYME MJAVIII SPECIFICITY SUBUNIT"/>
    <property type="match status" value="1"/>
</dbReference>
<dbReference type="Proteomes" id="UP000255036">
    <property type="component" value="Unassembled WGS sequence"/>
</dbReference>
<evidence type="ECO:0000313" key="6">
    <source>
        <dbReference type="Proteomes" id="UP000255036"/>
    </source>
</evidence>
<evidence type="ECO:0000256" key="3">
    <source>
        <dbReference type="ARBA" id="ARBA00023125"/>
    </source>
</evidence>
<dbReference type="GO" id="GO:0009307">
    <property type="term" value="P:DNA restriction-modification system"/>
    <property type="evidence" value="ECO:0007669"/>
    <property type="project" value="UniProtKB-KW"/>
</dbReference>
<keyword evidence="5" id="KW-0378">Hydrolase</keyword>
<dbReference type="SUPFAM" id="SSF116734">
    <property type="entry name" value="DNA methylase specificity domain"/>
    <property type="match status" value="2"/>
</dbReference>
<dbReference type="RefSeq" id="WP_115483016.1">
    <property type="nucleotide sequence ID" value="NZ_QRCT01000049.1"/>
</dbReference>
<evidence type="ECO:0000256" key="1">
    <source>
        <dbReference type="ARBA" id="ARBA00010923"/>
    </source>
</evidence>
<comment type="similarity">
    <text evidence="1">Belongs to the type-I restriction system S methylase family.</text>
</comment>
<gene>
    <name evidence="5" type="ORF">DWV06_15135</name>
</gene>
<proteinExistence type="inferred from homology"/>
<sequence>MEKIRLGKFCVDKIDNVSAQGDYDIDYIDISSVDNVTKKITGFNTFSILEAPSRAKQMLEKNDVLVSTVRPNLNAIALCDIDSENTLVGSTGFCVLRGNDKVDSRYLFYFCQSKYFINELMNVATGASYPAVSKNDIKNVLIPNITLEKQTEIVEILDSIRGILNHRKEQLKLLDDLIKSRFVEMFGDTISNNKNWEIKQLQELGLWKSGGTPSRANKYYFNGDINWYSAGELNELYLKESVEKITREAVEESSAKIFNKGSMLVGMYDTAAFKMGILEKDSASNQACANIMPNENINIVWLYFNLLHMKEHFLNNRRGIRQKNLNLGMIKEFEIPVPAIELQNEFVSFVQQVDKLKVNVQKSLDETKILFDSLMQNYFG</sequence>
<dbReference type="OrthoDB" id="9811611at2"/>
<organism evidence="5 6">
    <name type="scientific">Anaerosacchariphilus polymeriproducens</name>
    <dbReference type="NCBI Taxonomy" id="1812858"/>
    <lineage>
        <taxon>Bacteria</taxon>
        <taxon>Bacillati</taxon>
        <taxon>Bacillota</taxon>
        <taxon>Clostridia</taxon>
        <taxon>Lachnospirales</taxon>
        <taxon>Lachnospiraceae</taxon>
        <taxon>Anaerosacchariphilus</taxon>
    </lineage>
</organism>
<evidence type="ECO:0000256" key="2">
    <source>
        <dbReference type="ARBA" id="ARBA00022747"/>
    </source>
</evidence>
<comment type="caution">
    <text evidence="5">The sequence shown here is derived from an EMBL/GenBank/DDBJ whole genome shotgun (WGS) entry which is preliminary data.</text>
</comment>
<dbReference type="InterPro" id="IPR052021">
    <property type="entry name" value="Type-I_RS_S_subunit"/>
</dbReference>
<dbReference type="Pfam" id="PF01420">
    <property type="entry name" value="Methylase_S"/>
    <property type="match status" value="2"/>
</dbReference>
<keyword evidence="5" id="KW-0255">Endonuclease</keyword>
<keyword evidence="3" id="KW-0238">DNA-binding</keyword>
<dbReference type="PANTHER" id="PTHR30408">
    <property type="entry name" value="TYPE-1 RESTRICTION ENZYME ECOKI SPECIFICITY PROTEIN"/>
    <property type="match status" value="1"/>
</dbReference>
<keyword evidence="6" id="KW-1185">Reference proteome</keyword>
<keyword evidence="5" id="KW-0540">Nuclease</keyword>
<dbReference type="GO" id="GO:0004519">
    <property type="term" value="F:endonuclease activity"/>
    <property type="evidence" value="ECO:0007669"/>
    <property type="project" value="UniProtKB-KW"/>
</dbReference>